<dbReference type="InterPro" id="IPR036259">
    <property type="entry name" value="MFS_trans_sf"/>
</dbReference>
<dbReference type="SUPFAM" id="SSF103473">
    <property type="entry name" value="MFS general substrate transporter"/>
    <property type="match status" value="1"/>
</dbReference>
<organism evidence="8 9">
    <name type="scientific">Rhodoferax saidenbachensis</name>
    <dbReference type="NCBI Taxonomy" id="1484693"/>
    <lineage>
        <taxon>Bacteria</taxon>
        <taxon>Pseudomonadati</taxon>
        <taxon>Pseudomonadota</taxon>
        <taxon>Betaproteobacteria</taxon>
        <taxon>Burkholderiales</taxon>
        <taxon>Comamonadaceae</taxon>
        <taxon>Rhodoferax</taxon>
    </lineage>
</organism>
<evidence type="ECO:0000256" key="3">
    <source>
        <dbReference type="ARBA" id="ARBA00022692"/>
    </source>
</evidence>
<feature type="transmembrane region" description="Helical" evidence="6">
    <location>
        <begin position="79"/>
        <end position="98"/>
    </location>
</feature>
<feature type="transmembrane region" description="Helical" evidence="6">
    <location>
        <begin position="47"/>
        <end position="67"/>
    </location>
</feature>
<name>A0ABU1ZL73_9BURK</name>
<dbReference type="EMBL" id="JAVDXO010000002">
    <property type="protein sequence ID" value="MDR7306305.1"/>
    <property type="molecule type" value="Genomic_DNA"/>
</dbReference>
<reference evidence="8 9" key="1">
    <citation type="submission" date="2023-07" db="EMBL/GenBank/DDBJ databases">
        <title>Sorghum-associated microbial communities from plants grown in Nebraska, USA.</title>
        <authorList>
            <person name="Schachtman D."/>
        </authorList>
    </citation>
    <scope>NUCLEOTIDE SEQUENCE [LARGE SCALE GENOMIC DNA]</scope>
    <source>
        <strain evidence="8 9">BE308</strain>
    </source>
</reference>
<keyword evidence="3 6" id="KW-0812">Transmembrane</keyword>
<dbReference type="Gene3D" id="1.20.1250.20">
    <property type="entry name" value="MFS general substrate transporter like domains"/>
    <property type="match status" value="1"/>
</dbReference>
<dbReference type="Proteomes" id="UP001268089">
    <property type="component" value="Unassembled WGS sequence"/>
</dbReference>
<dbReference type="PANTHER" id="PTHR43124">
    <property type="entry name" value="PURINE EFFLUX PUMP PBUE"/>
    <property type="match status" value="1"/>
</dbReference>
<feature type="transmembrane region" description="Helical" evidence="6">
    <location>
        <begin position="344"/>
        <end position="364"/>
    </location>
</feature>
<dbReference type="InterPro" id="IPR050189">
    <property type="entry name" value="MFS_Efflux_Transporters"/>
</dbReference>
<feature type="transmembrane region" description="Helical" evidence="6">
    <location>
        <begin position="104"/>
        <end position="125"/>
    </location>
</feature>
<dbReference type="PROSITE" id="PS50850">
    <property type="entry name" value="MFS"/>
    <property type="match status" value="1"/>
</dbReference>
<evidence type="ECO:0000313" key="8">
    <source>
        <dbReference type="EMBL" id="MDR7306305.1"/>
    </source>
</evidence>
<accession>A0ABU1ZL73</accession>
<evidence type="ECO:0000256" key="2">
    <source>
        <dbReference type="ARBA" id="ARBA00022475"/>
    </source>
</evidence>
<feature type="transmembrane region" description="Helical" evidence="6">
    <location>
        <begin position="169"/>
        <end position="196"/>
    </location>
</feature>
<comment type="subcellular location">
    <subcellularLocation>
        <location evidence="1">Cell membrane</location>
        <topology evidence="1">Multi-pass membrane protein</topology>
    </subcellularLocation>
</comment>
<comment type="caution">
    <text evidence="8">The sequence shown here is derived from an EMBL/GenBank/DDBJ whole genome shotgun (WGS) entry which is preliminary data.</text>
</comment>
<proteinExistence type="predicted"/>
<evidence type="ECO:0000313" key="9">
    <source>
        <dbReference type="Proteomes" id="UP001268089"/>
    </source>
</evidence>
<protein>
    <submittedName>
        <fullName evidence="8">MFS family arabinose efflux permease</fullName>
    </submittedName>
</protein>
<feature type="transmembrane region" description="Helical" evidence="6">
    <location>
        <begin position="217"/>
        <end position="240"/>
    </location>
</feature>
<feature type="transmembrane region" description="Helical" evidence="6">
    <location>
        <begin position="137"/>
        <end position="163"/>
    </location>
</feature>
<feature type="transmembrane region" description="Helical" evidence="6">
    <location>
        <begin position="376"/>
        <end position="398"/>
    </location>
</feature>
<feature type="transmembrane region" description="Helical" evidence="6">
    <location>
        <begin position="282"/>
        <end position="307"/>
    </location>
</feature>
<evidence type="ECO:0000256" key="1">
    <source>
        <dbReference type="ARBA" id="ARBA00004651"/>
    </source>
</evidence>
<keyword evidence="4 6" id="KW-1133">Transmembrane helix</keyword>
<feature type="transmembrane region" description="Helical" evidence="6">
    <location>
        <begin position="12"/>
        <end position="35"/>
    </location>
</feature>
<evidence type="ECO:0000256" key="6">
    <source>
        <dbReference type="SAM" id="Phobius"/>
    </source>
</evidence>
<evidence type="ECO:0000256" key="4">
    <source>
        <dbReference type="ARBA" id="ARBA00022989"/>
    </source>
</evidence>
<evidence type="ECO:0000259" key="7">
    <source>
        <dbReference type="PROSITE" id="PS50850"/>
    </source>
</evidence>
<dbReference type="PANTHER" id="PTHR43124:SF3">
    <property type="entry name" value="CHLORAMPHENICOL EFFLUX PUMP RV0191"/>
    <property type="match status" value="1"/>
</dbReference>
<dbReference type="InterPro" id="IPR011701">
    <property type="entry name" value="MFS"/>
</dbReference>
<dbReference type="Pfam" id="PF07690">
    <property type="entry name" value="MFS_1"/>
    <property type="match status" value="1"/>
</dbReference>
<keyword evidence="9" id="KW-1185">Reference proteome</keyword>
<evidence type="ECO:0000256" key="5">
    <source>
        <dbReference type="ARBA" id="ARBA00023136"/>
    </source>
</evidence>
<sequence length="407" mass="43153">MPIALTPRRELWLLITLAGIQFTNILDFMIMMPLGPALTQLFGISDAKFGLLVSAYTLAGGVSGLAASTYIDRFGRKRLMLVLYGLFALSTLACGLASTYGELMAARISAGIFGGVLSALGQTIIGDVIPFERRGRAMGIVMTSFSVSTVAGVPLGLFLAAHLGWHVPFFGIAAMCLLLMVFAQLSMPVLNAHLALHAPASSWSRIREALQDANHQRAFMFSSLLMFAGFTVIPYITIYMQTNVGLHADQIPYIYLCGGVATLVSARWVGRVADSWGKFKTFRVMAVAVVVPMLATTLLGPVGLYWALPVSTLFFVCMSGRMIPGMAMLTSAANPALRGTFMTLNSAVQSAAMGVAALVGGAIISRDAAGLVQNYWMAAVVGGTASILAVVLGSRLNLQPAMPSVPK</sequence>
<feature type="transmembrane region" description="Helical" evidence="6">
    <location>
        <begin position="252"/>
        <end position="270"/>
    </location>
</feature>
<dbReference type="CDD" id="cd17324">
    <property type="entry name" value="MFS_NepI_like"/>
    <property type="match status" value="1"/>
</dbReference>
<dbReference type="InterPro" id="IPR020846">
    <property type="entry name" value="MFS_dom"/>
</dbReference>
<dbReference type="RefSeq" id="WP_310341169.1">
    <property type="nucleotide sequence ID" value="NZ_JAVDXO010000002.1"/>
</dbReference>
<feature type="domain" description="Major facilitator superfamily (MFS) profile" evidence="7">
    <location>
        <begin position="13"/>
        <end position="397"/>
    </location>
</feature>
<keyword evidence="5 6" id="KW-0472">Membrane</keyword>
<keyword evidence="2" id="KW-1003">Cell membrane</keyword>
<gene>
    <name evidence="8" type="ORF">J2X15_001583</name>
</gene>